<keyword evidence="3" id="KW-1185">Reference proteome</keyword>
<evidence type="ECO:0000256" key="1">
    <source>
        <dbReference type="SAM" id="MobiDB-lite"/>
    </source>
</evidence>
<dbReference type="Gramene" id="KFK36423">
    <property type="protein sequence ID" value="KFK36423"/>
    <property type="gene ID" value="AALP_AA4G122400"/>
</dbReference>
<proteinExistence type="predicted"/>
<protein>
    <submittedName>
        <fullName evidence="2">Uncharacterized protein</fullName>
    </submittedName>
</protein>
<dbReference type="AlphaFoldDB" id="A0A087H2S1"/>
<sequence>MTRARVEKRYREIEARAAMSHRQTKLEALRSGATNFSIPTLRIRTINSTETKPLTTSTTYNEKNYRSQRETSPTTTTTKSLTMIQESQDRTYD</sequence>
<feature type="region of interest" description="Disordered" evidence="1">
    <location>
        <begin position="47"/>
        <end position="93"/>
    </location>
</feature>
<organism evidence="2 3">
    <name type="scientific">Arabis alpina</name>
    <name type="common">Alpine rock-cress</name>
    <dbReference type="NCBI Taxonomy" id="50452"/>
    <lineage>
        <taxon>Eukaryota</taxon>
        <taxon>Viridiplantae</taxon>
        <taxon>Streptophyta</taxon>
        <taxon>Embryophyta</taxon>
        <taxon>Tracheophyta</taxon>
        <taxon>Spermatophyta</taxon>
        <taxon>Magnoliopsida</taxon>
        <taxon>eudicotyledons</taxon>
        <taxon>Gunneridae</taxon>
        <taxon>Pentapetalae</taxon>
        <taxon>rosids</taxon>
        <taxon>malvids</taxon>
        <taxon>Brassicales</taxon>
        <taxon>Brassicaceae</taxon>
        <taxon>Arabideae</taxon>
        <taxon>Arabis</taxon>
    </lineage>
</organism>
<name>A0A087H2S1_ARAAL</name>
<evidence type="ECO:0000313" key="3">
    <source>
        <dbReference type="Proteomes" id="UP000029120"/>
    </source>
</evidence>
<feature type="compositionally biased region" description="Low complexity" evidence="1">
    <location>
        <begin position="49"/>
        <end position="59"/>
    </location>
</feature>
<reference evidence="3" key="1">
    <citation type="journal article" date="2015" name="Nat. Plants">
        <title>Genome expansion of Arabis alpina linked with retrotransposition and reduced symmetric DNA methylation.</title>
        <authorList>
            <person name="Willing E.M."/>
            <person name="Rawat V."/>
            <person name="Mandakova T."/>
            <person name="Maumus F."/>
            <person name="James G.V."/>
            <person name="Nordstroem K.J."/>
            <person name="Becker C."/>
            <person name="Warthmann N."/>
            <person name="Chica C."/>
            <person name="Szarzynska B."/>
            <person name="Zytnicki M."/>
            <person name="Albani M.C."/>
            <person name="Kiefer C."/>
            <person name="Bergonzi S."/>
            <person name="Castaings L."/>
            <person name="Mateos J.L."/>
            <person name="Berns M.C."/>
            <person name="Bujdoso N."/>
            <person name="Piofczyk T."/>
            <person name="de Lorenzo L."/>
            <person name="Barrero-Sicilia C."/>
            <person name="Mateos I."/>
            <person name="Piednoel M."/>
            <person name="Hagmann J."/>
            <person name="Chen-Min-Tao R."/>
            <person name="Iglesias-Fernandez R."/>
            <person name="Schuster S.C."/>
            <person name="Alonso-Blanco C."/>
            <person name="Roudier F."/>
            <person name="Carbonero P."/>
            <person name="Paz-Ares J."/>
            <person name="Davis S.J."/>
            <person name="Pecinka A."/>
            <person name="Quesneville H."/>
            <person name="Colot V."/>
            <person name="Lysak M.A."/>
            <person name="Weigel D."/>
            <person name="Coupland G."/>
            <person name="Schneeberger K."/>
        </authorList>
    </citation>
    <scope>NUCLEOTIDE SEQUENCE [LARGE SCALE GENOMIC DNA]</scope>
    <source>
        <strain evidence="3">cv. Pajares</strain>
    </source>
</reference>
<accession>A0A087H2S1</accession>
<gene>
    <name evidence="2" type="ordered locus">AALP_Aa4g122400</name>
</gene>
<feature type="compositionally biased region" description="Low complexity" evidence="1">
    <location>
        <begin position="71"/>
        <end position="82"/>
    </location>
</feature>
<evidence type="ECO:0000313" key="2">
    <source>
        <dbReference type="EMBL" id="KFK36423.1"/>
    </source>
</evidence>
<dbReference type="Proteomes" id="UP000029120">
    <property type="component" value="Chromosome 4"/>
</dbReference>
<dbReference type="EMBL" id="CM002872">
    <property type="protein sequence ID" value="KFK36423.1"/>
    <property type="molecule type" value="Genomic_DNA"/>
</dbReference>